<protein>
    <submittedName>
        <fullName evidence="1">Uncharacterized protein</fullName>
    </submittedName>
</protein>
<dbReference type="Proteomes" id="UP001186974">
    <property type="component" value="Unassembled WGS sequence"/>
</dbReference>
<accession>A0ACC3DAA8</accession>
<reference evidence="1" key="1">
    <citation type="submission" date="2024-09" db="EMBL/GenBank/DDBJ databases">
        <title>Black Yeasts Isolated from many extreme environments.</title>
        <authorList>
            <person name="Coleine C."/>
            <person name="Stajich J.E."/>
            <person name="Selbmann L."/>
        </authorList>
    </citation>
    <scope>NUCLEOTIDE SEQUENCE</scope>
    <source>
        <strain evidence="1">CCFEE 5737</strain>
    </source>
</reference>
<keyword evidence="2" id="KW-1185">Reference proteome</keyword>
<feature type="non-terminal residue" evidence="1">
    <location>
        <position position="84"/>
    </location>
</feature>
<organism evidence="1 2">
    <name type="scientific">Coniosporium uncinatum</name>
    <dbReference type="NCBI Taxonomy" id="93489"/>
    <lineage>
        <taxon>Eukaryota</taxon>
        <taxon>Fungi</taxon>
        <taxon>Dikarya</taxon>
        <taxon>Ascomycota</taxon>
        <taxon>Pezizomycotina</taxon>
        <taxon>Dothideomycetes</taxon>
        <taxon>Dothideomycetes incertae sedis</taxon>
        <taxon>Coniosporium</taxon>
    </lineage>
</organism>
<name>A0ACC3DAA8_9PEZI</name>
<proteinExistence type="predicted"/>
<evidence type="ECO:0000313" key="2">
    <source>
        <dbReference type="Proteomes" id="UP001186974"/>
    </source>
</evidence>
<sequence length="84" mass="9103">MSHISQREAEEEKTDTPRRTKRRKRTNRQFTESTSTNGSHPLAGSLNGVGPAETDPVDSLVNEETNAIGDNIRVKISGQAPTAG</sequence>
<dbReference type="EMBL" id="JAWDJW010006538">
    <property type="protein sequence ID" value="KAK3064351.1"/>
    <property type="molecule type" value="Genomic_DNA"/>
</dbReference>
<evidence type="ECO:0000313" key="1">
    <source>
        <dbReference type="EMBL" id="KAK3064351.1"/>
    </source>
</evidence>
<comment type="caution">
    <text evidence="1">The sequence shown here is derived from an EMBL/GenBank/DDBJ whole genome shotgun (WGS) entry which is preliminary data.</text>
</comment>
<gene>
    <name evidence="1" type="ORF">LTS18_008001</name>
</gene>